<reference evidence="2" key="2">
    <citation type="submission" date="2025-05" db="UniProtKB">
        <authorList>
            <consortium name="EnsemblMetazoa"/>
        </authorList>
    </citation>
    <scope>IDENTIFICATION</scope>
    <source>
        <strain evidence="2">Foshan</strain>
    </source>
</reference>
<feature type="domain" description="RSE1/DDB1/CPSF1 C-terminal" evidence="1">
    <location>
        <begin position="1"/>
        <end position="173"/>
    </location>
</feature>
<organism evidence="2 3">
    <name type="scientific">Aedes albopictus</name>
    <name type="common">Asian tiger mosquito</name>
    <name type="synonym">Stegomyia albopicta</name>
    <dbReference type="NCBI Taxonomy" id="7160"/>
    <lineage>
        <taxon>Eukaryota</taxon>
        <taxon>Metazoa</taxon>
        <taxon>Ecdysozoa</taxon>
        <taxon>Arthropoda</taxon>
        <taxon>Hexapoda</taxon>
        <taxon>Insecta</taxon>
        <taxon>Pterygota</taxon>
        <taxon>Neoptera</taxon>
        <taxon>Endopterygota</taxon>
        <taxon>Diptera</taxon>
        <taxon>Nematocera</taxon>
        <taxon>Culicoidea</taxon>
        <taxon>Culicidae</taxon>
        <taxon>Culicinae</taxon>
        <taxon>Aedini</taxon>
        <taxon>Aedes</taxon>
        <taxon>Stegomyia</taxon>
    </lineage>
</organism>
<dbReference type="InterPro" id="IPR050358">
    <property type="entry name" value="RSE1/DDB1/CFT1"/>
</dbReference>
<accession>A0ABM1Z158</accession>
<sequence length="213" mass="24039">MRSITLLQYKQMEGSFEEIARDYQPNWMTAVEILDDDAFLGADNSNNLFVCLKDGAATTDDERQQMPEVAQVHLGDMVNVFRHGSLVMENIGERTTPTSGCVLFGTVSGAIGLVTQIPADYYEFLRKLQENLTDTIKSVGKIDHAYWRSFHTEMKTERCEGFIDGDLVESFLDLNREKMHEAALGLQIDVDGTKKEATVDDIIKIVEDLTRIH</sequence>
<dbReference type="EnsemblMetazoa" id="AALFPA23_014002.R20325">
    <property type="protein sequence ID" value="AALFPA23_014002.P20325"/>
    <property type="gene ID" value="AALFPA23_014002"/>
</dbReference>
<dbReference type="InterPro" id="IPR015943">
    <property type="entry name" value="WD40/YVTN_repeat-like_dom_sf"/>
</dbReference>
<reference evidence="3" key="1">
    <citation type="journal article" date="2015" name="Proc. Natl. Acad. Sci. U.S.A.">
        <title>Genome sequence of the Asian Tiger mosquito, Aedes albopictus, reveals insights into its biology, genetics, and evolution.</title>
        <authorList>
            <person name="Chen X.G."/>
            <person name="Jiang X."/>
            <person name="Gu J."/>
            <person name="Xu M."/>
            <person name="Wu Y."/>
            <person name="Deng Y."/>
            <person name="Zhang C."/>
            <person name="Bonizzoni M."/>
            <person name="Dermauw W."/>
            <person name="Vontas J."/>
            <person name="Armbruster P."/>
            <person name="Huang X."/>
            <person name="Yang Y."/>
            <person name="Zhang H."/>
            <person name="He W."/>
            <person name="Peng H."/>
            <person name="Liu Y."/>
            <person name="Wu K."/>
            <person name="Chen J."/>
            <person name="Lirakis M."/>
            <person name="Topalis P."/>
            <person name="Van Leeuwen T."/>
            <person name="Hall A.B."/>
            <person name="Jiang X."/>
            <person name="Thorpe C."/>
            <person name="Mueller R.L."/>
            <person name="Sun C."/>
            <person name="Waterhouse R.M."/>
            <person name="Yan G."/>
            <person name="Tu Z.J."/>
            <person name="Fang X."/>
            <person name="James A.A."/>
        </authorList>
    </citation>
    <scope>NUCLEOTIDE SEQUENCE [LARGE SCALE GENOMIC DNA]</scope>
    <source>
        <strain evidence="3">Foshan</strain>
    </source>
</reference>
<dbReference type="Gene3D" id="1.10.150.910">
    <property type="match status" value="1"/>
</dbReference>
<evidence type="ECO:0000313" key="2">
    <source>
        <dbReference type="EnsemblMetazoa" id="AALFPA23_014002.P20325"/>
    </source>
</evidence>
<protein>
    <recommendedName>
        <fullName evidence="1">RSE1/DDB1/CPSF1 C-terminal domain-containing protein</fullName>
    </recommendedName>
</protein>
<proteinExistence type="predicted"/>
<dbReference type="Proteomes" id="UP000069940">
    <property type="component" value="Unassembled WGS sequence"/>
</dbReference>
<dbReference type="RefSeq" id="XP_062702096.1">
    <property type="nucleotide sequence ID" value="XM_062846112.1"/>
</dbReference>
<dbReference type="InterPro" id="IPR004871">
    <property type="entry name" value="RSE1/DDB1/CPSF1_C"/>
</dbReference>
<evidence type="ECO:0000259" key="1">
    <source>
        <dbReference type="Pfam" id="PF03178"/>
    </source>
</evidence>
<keyword evidence="3" id="KW-1185">Reference proteome</keyword>
<evidence type="ECO:0000313" key="3">
    <source>
        <dbReference type="Proteomes" id="UP000069940"/>
    </source>
</evidence>
<name>A0ABM1Z158_AEDAL</name>
<dbReference type="PANTHER" id="PTHR10644">
    <property type="entry name" value="DNA REPAIR/RNA PROCESSING CPSF FAMILY"/>
    <property type="match status" value="1"/>
</dbReference>
<dbReference type="Pfam" id="PF03178">
    <property type="entry name" value="CPSF_A"/>
    <property type="match status" value="1"/>
</dbReference>
<dbReference type="Gene3D" id="2.130.10.10">
    <property type="entry name" value="YVTN repeat-like/Quinoprotein amine dehydrogenase"/>
    <property type="match status" value="1"/>
</dbReference>
<dbReference type="GeneID" id="134285427"/>